<proteinExistence type="predicted"/>
<protein>
    <recommendedName>
        <fullName evidence="3">CCDC93 coiled-coil domain-containing protein</fullName>
    </recommendedName>
</protein>
<dbReference type="EMBL" id="MTKT01001080">
    <property type="protein sequence ID" value="OWM86658.1"/>
    <property type="molecule type" value="Genomic_DNA"/>
</dbReference>
<dbReference type="PANTHER" id="PTHR16441">
    <property type="entry name" value="FIDIPIDINE"/>
    <property type="match status" value="1"/>
</dbReference>
<feature type="domain" description="CCDC93 coiled-coil" evidence="3">
    <location>
        <begin position="59"/>
        <end position="331"/>
    </location>
</feature>
<accession>A0A218XPE8</accession>
<reference evidence="5" key="1">
    <citation type="journal article" date="2017" name="Plant J.">
        <title>The pomegranate (Punica granatum L.) genome and the genomics of punicalagin biosynthesis.</title>
        <authorList>
            <person name="Qin G."/>
            <person name="Xu C."/>
            <person name="Ming R."/>
            <person name="Tang H."/>
            <person name="Guyot R."/>
            <person name="Kramer E.M."/>
            <person name="Hu Y."/>
            <person name="Yi X."/>
            <person name="Qi Y."/>
            <person name="Xu X."/>
            <person name="Gao Z."/>
            <person name="Pan H."/>
            <person name="Jian J."/>
            <person name="Tian Y."/>
            <person name="Yue Z."/>
            <person name="Xu Y."/>
        </authorList>
    </citation>
    <scope>NUCLEOTIDE SEQUENCE [LARGE SCALE GENOMIC DNA]</scope>
    <source>
        <strain evidence="5">cv. Dabenzi</strain>
    </source>
</reference>
<name>A0A218XPE8_PUNGR</name>
<dbReference type="InterPro" id="IPR019159">
    <property type="entry name" value="CCDC93_CC"/>
</dbReference>
<organism evidence="4 5">
    <name type="scientific">Punica granatum</name>
    <name type="common">Pomegranate</name>
    <dbReference type="NCBI Taxonomy" id="22663"/>
    <lineage>
        <taxon>Eukaryota</taxon>
        <taxon>Viridiplantae</taxon>
        <taxon>Streptophyta</taxon>
        <taxon>Embryophyta</taxon>
        <taxon>Tracheophyta</taxon>
        <taxon>Spermatophyta</taxon>
        <taxon>Magnoliopsida</taxon>
        <taxon>eudicotyledons</taxon>
        <taxon>Gunneridae</taxon>
        <taxon>Pentapetalae</taxon>
        <taxon>rosids</taxon>
        <taxon>malvids</taxon>
        <taxon>Myrtales</taxon>
        <taxon>Lythraceae</taxon>
        <taxon>Punica</taxon>
    </lineage>
</organism>
<dbReference type="AlphaFoldDB" id="A0A218XPE8"/>
<evidence type="ECO:0000256" key="2">
    <source>
        <dbReference type="SAM" id="MobiDB-lite"/>
    </source>
</evidence>
<comment type="caution">
    <text evidence="4">The sequence shown here is derived from an EMBL/GenBank/DDBJ whole genome shotgun (WGS) entry which is preliminary data.</text>
</comment>
<gene>
    <name evidence="4" type="ORF">CDL15_Pgr015693</name>
</gene>
<evidence type="ECO:0000256" key="1">
    <source>
        <dbReference type="SAM" id="Coils"/>
    </source>
</evidence>
<keyword evidence="1" id="KW-0175">Coiled coil</keyword>
<dbReference type="PANTHER" id="PTHR16441:SF0">
    <property type="entry name" value="COILED-COIL DOMAIN-CONTAINING PROTEIN 93"/>
    <property type="match status" value="1"/>
</dbReference>
<dbReference type="Proteomes" id="UP000197138">
    <property type="component" value="Unassembled WGS sequence"/>
</dbReference>
<dbReference type="GO" id="GO:0006893">
    <property type="term" value="P:Golgi to plasma membrane transport"/>
    <property type="evidence" value="ECO:0007669"/>
    <property type="project" value="TreeGrafter"/>
</dbReference>
<sequence>MAESFSEFPSQLGPILDPLASAGSDRTRTADSPPVDGELSRPIRLEAASGADKYVISAEEQEQALRQLEEELDDATTSVERLNAALKEKDERKAHVLNELNRLREKIRDAGADSVVEKLMLLLRSVKALERQEFALKSNFDAKHAELEAEICELEAKASNDYDDKSLHDGLDHSIGTASENLHLAKKELAARLRAVLSLKRQLDDVPTPSELTQYKCRLAELNTNIGEKDRQTRKFYSTYNALLEIKELMLKEISLLNSINSQFQDAIASTAGQMKLIDSMEGILKGIKQKLEKMQVGLQADQKICDTLRERYVAAVADQRHSFTMSKALQGTNLAIFCLVVAETSGLDVRGQILDEDSRLYHRKERSKLTYYPESVSLLLVGDKL</sequence>
<dbReference type="Pfam" id="PF09762">
    <property type="entry name" value="CCDC93_CC"/>
    <property type="match status" value="1"/>
</dbReference>
<feature type="region of interest" description="Disordered" evidence="2">
    <location>
        <begin position="1"/>
        <end position="39"/>
    </location>
</feature>
<evidence type="ECO:0000313" key="5">
    <source>
        <dbReference type="Proteomes" id="UP000197138"/>
    </source>
</evidence>
<evidence type="ECO:0000313" key="4">
    <source>
        <dbReference type="EMBL" id="OWM86658.1"/>
    </source>
</evidence>
<feature type="coiled-coil region" evidence="1">
    <location>
        <begin position="51"/>
        <end position="113"/>
    </location>
</feature>
<evidence type="ECO:0000259" key="3">
    <source>
        <dbReference type="Pfam" id="PF09762"/>
    </source>
</evidence>
<dbReference type="InterPro" id="IPR039116">
    <property type="entry name" value="CCDC93"/>
</dbReference>